<organism evidence="2 3">
    <name type="scientific">Rahnella ecdela</name>
    <dbReference type="NCBI Taxonomy" id="2816250"/>
    <lineage>
        <taxon>Bacteria</taxon>
        <taxon>Pseudomonadati</taxon>
        <taxon>Pseudomonadota</taxon>
        <taxon>Gammaproteobacteria</taxon>
        <taxon>Enterobacterales</taxon>
        <taxon>Yersiniaceae</taxon>
        <taxon>Rahnella</taxon>
    </lineage>
</organism>
<dbReference type="EMBL" id="JAFMOY010000126">
    <property type="protein sequence ID" value="MBU9845840.1"/>
    <property type="molecule type" value="Genomic_DNA"/>
</dbReference>
<dbReference type="InterPro" id="IPR018683">
    <property type="entry name" value="DUF2169"/>
</dbReference>
<feature type="domain" description="DUF2169" evidence="1">
    <location>
        <begin position="12"/>
        <end position="121"/>
    </location>
</feature>
<sequence length="122" mass="13608">MQKKNARSLAGPASISVGNFTKSLHIHGPCQWEYHHNSWQLTPPKPISQIPLRYEYAFGGCWIDVDGTEQVFQQNPVGSGYYPDINQLDTSSSYFAPQIDDGQFSALAYTSVPQGLGPMSRW</sequence>
<dbReference type="Pfam" id="PF09937">
    <property type="entry name" value="DUF2169"/>
    <property type="match status" value="1"/>
</dbReference>
<protein>
    <submittedName>
        <fullName evidence="2">DUF2169 domain-containing protein</fullName>
    </submittedName>
</protein>
<gene>
    <name evidence="2" type="ORF">J1784_12555</name>
</gene>
<comment type="caution">
    <text evidence="2">The sequence shown here is derived from an EMBL/GenBank/DDBJ whole genome shotgun (WGS) entry which is preliminary data.</text>
</comment>
<accession>A0ABS6LG45</accession>
<proteinExistence type="predicted"/>
<evidence type="ECO:0000313" key="2">
    <source>
        <dbReference type="EMBL" id="MBU9845840.1"/>
    </source>
</evidence>
<name>A0ABS6LG45_9GAMM</name>
<keyword evidence="3" id="KW-1185">Reference proteome</keyword>
<dbReference type="Proteomes" id="UP000739284">
    <property type="component" value="Unassembled WGS sequence"/>
</dbReference>
<reference evidence="2 3" key="1">
    <citation type="submission" date="2021-03" db="EMBL/GenBank/DDBJ databases">
        <title>Five novel Rahnella species.</title>
        <authorList>
            <person name="Brady C."/>
            <person name="Asselin J."/>
            <person name="Beer S."/>
            <person name="Bruberg M.B."/>
            <person name="Crampton B."/>
            <person name="Venter S."/>
            <person name="Arnold D."/>
            <person name="Denman S."/>
        </authorList>
    </citation>
    <scope>NUCLEOTIDE SEQUENCE [LARGE SCALE GENOMIC DNA]</scope>
    <source>
        <strain evidence="2 3">FRB 231</strain>
    </source>
</reference>
<evidence type="ECO:0000259" key="1">
    <source>
        <dbReference type="Pfam" id="PF09937"/>
    </source>
</evidence>
<evidence type="ECO:0000313" key="3">
    <source>
        <dbReference type="Proteomes" id="UP000739284"/>
    </source>
</evidence>